<dbReference type="RefSeq" id="WP_091510937.1">
    <property type="nucleotide sequence ID" value="NZ_FOLE01000004.1"/>
</dbReference>
<dbReference type="PROSITE" id="PS01124">
    <property type="entry name" value="HTH_ARAC_FAMILY_2"/>
    <property type="match status" value="1"/>
</dbReference>
<dbReference type="InterPro" id="IPR009057">
    <property type="entry name" value="Homeodomain-like_sf"/>
</dbReference>
<dbReference type="PANTHER" id="PTHR43280:SF2">
    <property type="entry name" value="HTH-TYPE TRANSCRIPTIONAL REGULATOR EXSA"/>
    <property type="match status" value="1"/>
</dbReference>
<dbReference type="SUPFAM" id="SSF51215">
    <property type="entry name" value="Regulatory protein AraC"/>
    <property type="match status" value="1"/>
</dbReference>
<dbReference type="PRINTS" id="PR00032">
    <property type="entry name" value="HTHARAC"/>
</dbReference>
<dbReference type="Pfam" id="PF12833">
    <property type="entry name" value="HTH_18"/>
    <property type="match status" value="1"/>
</dbReference>
<dbReference type="OrthoDB" id="511992at2"/>
<evidence type="ECO:0000256" key="2">
    <source>
        <dbReference type="ARBA" id="ARBA00023125"/>
    </source>
</evidence>
<proteinExistence type="predicted"/>
<accession>A0A1I1I3U2</accession>
<dbReference type="InterPro" id="IPR037923">
    <property type="entry name" value="HTH-like"/>
</dbReference>
<evidence type="ECO:0000256" key="3">
    <source>
        <dbReference type="ARBA" id="ARBA00023163"/>
    </source>
</evidence>
<keyword evidence="1" id="KW-0805">Transcription regulation</keyword>
<evidence type="ECO:0000256" key="1">
    <source>
        <dbReference type="ARBA" id="ARBA00023015"/>
    </source>
</evidence>
<dbReference type="PANTHER" id="PTHR43280">
    <property type="entry name" value="ARAC-FAMILY TRANSCRIPTIONAL REGULATOR"/>
    <property type="match status" value="1"/>
</dbReference>
<keyword evidence="3" id="KW-0804">Transcription</keyword>
<dbReference type="Gene3D" id="1.10.10.60">
    <property type="entry name" value="Homeodomain-like"/>
    <property type="match status" value="2"/>
</dbReference>
<dbReference type="SUPFAM" id="SSF46689">
    <property type="entry name" value="Homeodomain-like"/>
    <property type="match status" value="1"/>
</dbReference>
<reference evidence="5 6" key="1">
    <citation type="submission" date="2016-10" db="EMBL/GenBank/DDBJ databases">
        <authorList>
            <person name="de Groot N.N."/>
        </authorList>
    </citation>
    <scope>NUCLEOTIDE SEQUENCE [LARGE SCALE GENOMIC DNA]</scope>
    <source>
        <strain evidence="5 6">DSM 6793</strain>
    </source>
</reference>
<evidence type="ECO:0000313" key="5">
    <source>
        <dbReference type="EMBL" id="SFC30705.1"/>
    </source>
</evidence>
<gene>
    <name evidence="5" type="ORF">SAMN05421780_104192</name>
</gene>
<organism evidence="5 6">
    <name type="scientific">Flexibacter flexilis DSM 6793</name>
    <dbReference type="NCBI Taxonomy" id="927664"/>
    <lineage>
        <taxon>Bacteria</taxon>
        <taxon>Pseudomonadati</taxon>
        <taxon>Bacteroidota</taxon>
        <taxon>Cytophagia</taxon>
        <taxon>Cytophagales</taxon>
        <taxon>Flexibacteraceae</taxon>
        <taxon>Flexibacter</taxon>
    </lineage>
</organism>
<sequence length="269" mass="31746">MNQLYTGEFYGQTNQTLHLKDITLTDTEYTLDFVDWHYHENAYFTFILQGNVIEGNKKEIYNCSAGSLLFHHWQEPHYNIKPAGYTRGFHVELKNNWFEELDFNIEKLRGSIKITNIDVKFFLYKIFKESKIKDATTALAIETLILQALAEMFRHSNTDLDKNPLWVSRIKEILFYEFSDKLTLDYLSKTLDIHPVHLSRDFSKYFNCNLSDYLRKLKIEKSYTLLSNNQLSLTEIAYECGFSDQSHFNRCFKSVSGISPNNFRKALFK</sequence>
<dbReference type="GO" id="GO:0003700">
    <property type="term" value="F:DNA-binding transcription factor activity"/>
    <property type="evidence" value="ECO:0007669"/>
    <property type="project" value="InterPro"/>
</dbReference>
<dbReference type="GO" id="GO:0043565">
    <property type="term" value="F:sequence-specific DNA binding"/>
    <property type="evidence" value="ECO:0007669"/>
    <property type="project" value="InterPro"/>
</dbReference>
<protein>
    <submittedName>
        <fullName evidence="5">AraC-type DNA-binding protein</fullName>
    </submittedName>
</protein>
<name>A0A1I1I3U2_9BACT</name>
<dbReference type="AlphaFoldDB" id="A0A1I1I3U2"/>
<dbReference type="SMART" id="SM00342">
    <property type="entry name" value="HTH_ARAC"/>
    <property type="match status" value="1"/>
</dbReference>
<evidence type="ECO:0000259" key="4">
    <source>
        <dbReference type="PROSITE" id="PS01124"/>
    </source>
</evidence>
<dbReference type="InterPro" id="IPR020449">
    <property type="entry name" value="Tscrpt_reg_AraC-type_HTH"/>
</dbReference>
<dbReference type="EMBL" id="FOLE01000004">
    <property type="protein sequence ID" value="SFC30705.1"/>
    <property type="molecule type" value="Genomic_DNA"/>
</dbReference>
<dbReference type="STRING" id="927664.SAMN05421780_104192"/>
<keyword evidence="6" id="KW-1185">Reference proteome</keyword>
<feature type="domain" description="HTH araC/xylS-type" evidence="4">
    <location>
        <begin position="168"/>
        <end position="266"/>
    </location>
</feature>
<dbReference type="InterPro" id="IPR018060">
    <property type="entry name" value="HTH_AraC"/>
</dbReference>
<evidence type="ECO:0000313" key="6">
    <source>
        <dbReference type="Proteomes" id="UP000199514"/>
    </source>
</evidence>
<keyword evidence="2 5" id="KW-0238">DNA-binding</keyword>
<dbReference type="Proteomes" id="UP000199514">
    <property type="component" value="Unassembled WGS sequence"/>
</dbReference>